<dbReference type="RefSeq" id="XP_025595537.1">
    <property type="nucleotide sequence ID" value="XM_025745525.1"/>
</dbReference>
<reference evidence="5 6" key="1">
    <citation type="journal article" date="2018" name="Mol. Biol. Evol.">
        <title>Broad Genomic Sampling Reveals a Smut Pathogenic Ancestry of the Fungal Clade Ustilaginomycotina.</title>
        <authorList>
            <person name="Kijpornyongpan T."/>
            <person name="Mondo S.J."/>
            <person name="Barry K."/>
            <person name="Sandor L."/>
            <person name="Lee J."/>
            <person name="Lipzen A."/>
            <person name="Pangilinan J."/>
            <person name="LaButti K."/>
            <person name="Hainaut M."/>
            <person name="Henrissat B."/>
            <person name="Grigoriev I.V."/>
            <person name="Spatafora J.W."/>
            <person name="Aime M.C."/>
        </authorList>
    </citation>
    <scope>NUCLEOTIDE SEQUENCE [LARGE SCALE GENOMIC DNA]</scope>
    <source>
        <strain evidence="5 6">MCA 4186</strain>
    </source>
</reference>
<proteinExistence type="predicted"/>
<dbReference type="GO" id="GO:0055085">
    <property type="term" value="P:transmembrane transport"/>
    <property type="evidence" value="ECO:0007669"/>
    <property type="project" value="TreeGrafter"/>
</dbReference>
<feature type="transmembrane region" description="Helical" evidence="2">
    <location>
        <begin position="598"/>
        <end position="619"/>
    </location>
</feature>
<keyword evidence="2" id="KW-0812">Transmembrane</keyword>
<evidence type="ECO:0000259" key="4">
    <source>
        <dbReference type="Pfam" id="PF06011"/>
    </source>
</evidence>
<feature type="transmembrane region" description="Helical" evidence="2">
    <location>
        <begin position="569"/>
        <end position="586"/>
    </location>
</feature>
<feature type="transmembrane region" description="Helical" evidence="2">
    <location>
        <begin position="739"/>
        <end position="761"/>
    </location>
</feature>
<dbReference type="PANTHER" id="PTHR31145:SF6">
    <property type="entry name" value="INTEGRAL MEMBRANE PROTEIN (AFU_ORTHOLOGUE AFUA_7G01610)"/>
    <property type="match status" value="1"/>
</dbReference>
<feature type="transmembrane region" description="Helical" evidence="2">
    <location>
        <begin position="650"/>
        <end position="670"/>
    </location>
</feature>
<feature type="compositionally biased region" description="Polar residues" evidence="1">
    <location>
        <begin position="814"/>
        <end position="837"/>
    </location>
</feature>
<feature type="transmembrane region" description="Helical" evidence="2">
    <location>
        <begin position="471"/>
        <end position="496"/>
    </location>
</feature>
<feature type="domain" description="TRP C-terminal" evidence="4">
    <location>
        <begin position="355"/>
        <end position="769"/>
    </location>
</feature>
<keyword evidence="3" id="KW-0732">Signal</keyword>
<dbReference type="Pfam" id="PF06011">
    <property type="entry name" value="TRP"/>
    <property type="match status" value="1"/>
</dbReference>
<feature type="compositionally biased region" description="Pro residues" evidence="1">
    <location>
        <begin position="1138"/>
        <end position="1150"/>
    </location>
</feature>
<evidence type="ECO:0000313" key="6">
    <source>
        <dbReference type="Proteomes" id="UP000245946"/>
    </source>
</evidence>
<feature type="transmembrane region" description="Helical" evidence="2">
    <location>
        <begin position="708"/>
        <end position="732"/>
    </location>
</feature>
<feature type="transmembrane region" description="Helical" evidence="2">
    <location>
        <begin position="284"/>
        <end position="313"/>
    </location>
</feature>
<feature type="compositionally biased region" description="Low complexity" evidence="1">
    <location>
        <begin position="1041"/>
        <end position="1064"/>
    </location>
</feature>
<dbReference type="PANTHER" id="PTHR31145">
    <property type="entry name" value="INTEGRAL MEMBRANE PROTEIN (AFU_ORTHOLOGUE AFUA_7G01610)"/>
    <property type="match status" value="1"/>
</dbReference>
<feature type="transmembrane region" description="Helical" evidence="2">
    <location>
        <begin position="677"/>
        <end position="696"/>
    </location>
</feature>
<dbReference type="OrthoDB" id="5312224at2759"/>
<feature type="signal peptide" evidence="3">
    <location>
        <begin position="1"/>
        <end position="29"/>
    </location>
</feature>
<dbReference type="InterPro" id="IPR040241">
    <property type="entry name" value="TRP_Flc/Pkd2-like"/>
</dbReference>
<evidence type="ECO:0000256" key="1">
    <source>
        <dbReference type="SAM" id="MobiDB-lite"/>
    </source>
</evidence>
<evidence type="ECO:0000313" key="5">
    <source>
        <dbReference type="EMBL" id="PWN95258.1"/>
    </source>
</evidence>
<dbReference type="AlphaFoldDB" id="A0A316Z2S1"/>
<dbReference type="InterPro" id="IPR010308">
    <property type="entry name" value="TRP_C"/>
</dbReference>
<keyword evidence="2" id="KW-1133">Transmembrane helix</keyword>
<evidence type="ECO:0000256" key="2">
    <source>
        <dbReference type="SAM" id="Phobius"/>
    </source>
</evidence>
<dbReference type="Proteomes" id="UP000245946">
    <property type="component" value="Unassembled WGS sequence"/>
</dbReference>
<evidence type="ECO:0000256" key="3">
    <source>
        <dbReference type="SAM" id="SignalP"/>
    </source>
</evidence>
<feature type="region of interest" description="Disordered" evidence="1">
    <location>
        <begin position="890"/>
        <end position="910"/>
    </location>
</feature>
<dbReference type="GeneID" id="37273069"/>
<dbReference type="GO" id="GO:0016020">
    <property type="term" value="C:membrane"/>
    <property type="evidence" value="ECO:0007669"/>
    <property type="project" value="TreeGrafter"/>
</dbReference>
<feature type="region of interest" description="Disordered" evidence="1">
    <location>
        <begin position="964"/>
        <end position="986"/>
    </location>
</feature>
<protein>
    <recommendedName>
        <fullName evidence="4">TRP C-terminal domain-containing protein</fullName>
    </recommendedName>
</protein>
<dbReference type="EMBL" id="KZ819305">
    <property type="protein sequence ID" value="PWN95258.1"/>
    <property type="molecule type" value="Genomic_DNA"/>
</dbReference>
<organism evidence="5 6">
    <name type="scientific">Tilletiopsis washingtonensis</name>
    <dbReference type="NCBI Taxonomy" id="58919"/>
    <lineage>
        <taxon>Eukaryota</taxon>
        <taxon>Fungi</taxon>
        <taxon>Dikarya</taxon>
        <taxon>Basidiomycota</taxon>
        <taxon>Ustilaginomycotina</taxon>
        <taxon>Exobasidiomycetes</taxon>
        <taxon>Entylomatales</taxon>
        <taxon>Entylomatales incertae sedis</taxon>
        <taxon>Tilletiopsis</taxon>
    </lineage>
</organism>
<name>A0A316Z2S1_9BASI</name>
<keyword evidence="6" id="KW-1185">Reference proteome</keyword>
<keyword evidence="2" id="KW-0472">Membrane</keyword>
<accession>A0A316Z2S1</accession>
<dbReference type="STRING" id="58919.A0A316Z2S1"/>
<feature type="region of interest" description="Disordered" evidence="1">
    <location>
        <begin position="801"/>
        <end position="871"/>
    </location>
</feature>
<feature type="chain" id="PRO_5016366168" description="TRP C-terminal domain-containing protein" evidence="3">
    <location>
        <begin position="30"/>
        <end position="1150"/>
    </location>
</feature>
<feature type="compositionally biased region" description="Polar residues" evidence="1">
    <location>
        <begin position="846"/>
        <end position="861"/>
    </location>
</feature>
<feature type="region of interest" description="Disordered" evidence="1">
    <location>
        <begin position="1007"/>
        <end position="1150"/>
    </location>
</feature>
<gene>
    <name evidence="5" type="ORF">FA09DRAFT_362916</name>
</gene>
<sequence>MRAPMRRRTLAAALLAVSWALLLPAAVRAQGGDAGAGAASTSFVTTTASPMVTIAVGAPSPSLNNPTSQAAPAAGEAAPTSTSVAALQLGSVTAPYLSAAPAQATARSHNRRPRAGPAFRGCSGGGLTYAQPQSRINVSTVWSQFDSDLTASFQGLQAPSVGTLRIVAVGTAGEEIHAYSDASGSALISAIQVQSEVLTFPVFSNFTYVCDRLFPTSPDATNPGVANTCQYGPGTVAFAVDVPIDATYEGTTVWTQIQLIDPSSPPLTLACIEVPLTPYRADRWWWHLLFWLPIALFIAYFALVAAASVILAITMRARAFRSRAREGSAPTLITDKISPAIVSALSGQGVSLSPSLLRFATPGCWDILHHTQFIVGIAMLAVRWPDFAYPFLRQVAWSALLGNVTLVEDSPVSASHAQALLPSGDIGAQMGNASSPLFMDERMPNNLLDLGAVYTGIEAYARMIGLRESQLFGTCLAIWLLIIAAVAVASLLAYGVDVAAEAWVRRQRQEEVNLEPTEVKGGKGGMLVDADGHLRDGSRGAYGFLGALPGMRTFRGASQLHRKALHGNVIRALALFHFPITILSVWQFARADGHSTTSVALAALAYALVSVLAPLYLLWRIARADTSKLYDDVSTLIALGPVYNTFSPGSQLFCAVTFGHSFVLGTVIGAGQRSGSAQAIILLVLELLLALAYGLWLPYAEGAMNGPVSFLCSVVRVISAVLLVLLTPLVGFGRQACGWIAYVILLLQGIFFLGALLVLAAKLVEAVVRIAWRVPHDTRASGRSAGLAGAIRRIRRRKDKTLQLASPGNKRHSGASSNGGIMRPQTQRSSSGTSTNAILRPAAPPRTSTSSTQSGMLSRSQARPGAIPLTHSRHGSYASYLDSQLYAKGESSSAPALDPNPYSVYYRSAPDDDDDIMASMPPQSPSWPAATALPRNRAPSPIREEKFVRVRGARTTDADPYAAHAAAAAAAEDSSEDDTWNSSTVQAGGRWKGVARMAALLRRLGNAPPASSAEGTLSPVDETPSGGGFQVVRAPRPRPSAPASADADADSTALAAAAAKRSSSGSFGGRGQLGMLAADLQRAPSTLARDDAEPQGGDDNFWLPPRTGGEGMVRPSEDQAPRPRMRGSFIEVSEPRVPQEPPQLPRPDFA</sequence>